<keyword evidence="2" id="KW-0342">GTP-binding</keyword>
<evidence type="ECO:0000256" key="1">
    <source>
        <dbReference type="ARBA" id="ARBA00022741"/>
    </source>
</evidence>
<evidence type="ECO:0000313" key="4">
    <source>
        <dbReference type="Proteomes" id="UP000789739"/>
    </source>
</evidence>
<dbReference type="SUPFAM" id="SSF52540">
    <property type="entry name" value="P-loop containing nucleoside triphosphate hydrolases"/>
    <property type="match status" value="1"/>
</dbReference>
<dbReference type="InterPro" id="IPR027417">
    <property type="entry name" value="P-loop_NTPase"/>
</dbReference>
<accession>A0A9N9HE65</accession>
<comment type="caution">
    <text evidence="3">The sequence shown here is derived from an EMBL/GenBank/DDBJ whole genome shotgun (WGS) entry which is preliminary data.</text>
</comment>
<dbReference type="Proteomes" id="UP000789739">
    <property type="component" value="Unassembled WGS sequence"/>
</dbReference>
<dbReference type="InterPro" id="IPR001806">
    <property type="entry name" value="Small_GTPase"/>
</dbReference>
<proteinExistence type="predicted"/>
<feature type="non-terminal residue" evidence="3">
    <location>
        <position position="72"/>
    </location>
</feature>
<dbReference type="GO" id="GO:0003924">
    <property type="term" value="F:GTPase activity"/>
    <property type="evidence" value="ECO:0007669"/>
    <property type="project" value="InterPro"/>
</dbReference>
<evidence type="ECO:0000256" key="2">
    <source>
        <dbReference type="ARBA" id="ARBA00023134"/>
    </source>
</evidence>
<evidence type="ECO:0000313" key="3">
    <source>
        <dbReference type="EMBL" id="CAG8673543.1"/>
    </source>
</evidence>
<keyword evidence="1" id="KW-0547">Nucleotide-binding</keyword>
<dbReference type="NCBIfam" id="TIGR00231">
    <property type="entry name" value="small_GTP"/>
    <property type="match status" value="1"/>
</dbReference>
<name>A0A9N9HE65_9GLOM</name>
<organism evidence="3 4">
    <name type="scientific">Paraglomus brasilianum</name>
    <dbReference type="NCBI Taxonomy" id="144538"/>
    <lineage>
        <taxon>Eukaryota</taxon>
        <taxon>Fungi</taxon>
        <taxon>Fungi incertae sedis</taxon>
        <taxon>Mucoromycota</taxon>
        <taxon>Glomeromycotina</taxon>
        <taxon>Glomeromycetes</taxon>
        <taxon>Paraglomerales</taxon>
        <taxon>Paraglomeraceae</taxon>
        <taxon>Paraglomus</taxon>
    </lineage>
</organism>
<dbReference type="GO" id="GO:0007264">
    <property type="term" value="P:small GTPase-mediated signal transduction"/>
    <property type="evidence" value="ECO:0007669"/>
    <property type="project" value="InterPro"/>
</dbReference>
<dbReference type="EMBL" id="CAJVPI010005350">
    <property type="protein sequence ID" value="CAG8673543.1"/>
    <property type="molecule type" value="Genomic_DNA"/>
</dbReference>
<dbReference type="SMART" id="SM00174">
    <property type="entry name" value="RHO"/>
    <property type="match status" value="1"/>
</dbReference>
<gene>
    <name evidence="3" type="ORF">PBRASI_LOCUS11432</name>
</gene>
<dbReference type="OrthoDB" id="8830751at2759"/>
<reference evidence="3" key="1">
    <citation type="submission" date="2021-06" db="EMBL/GenBank/DDBJ databases">
        <authorList>
            <person name="Kallberg Y."/>
            <person name="Tangrot J."/>
            <person name="Rosling A."/>
        </authorList>
    </citation>
    <scope>NUCLEOTIDE SEQUENCE</scope>
    <source>
        <strain evidence="3">BR232B</strain>
    </source>
</reference>
<dbReference type="Gene3D" id="3.40.50.300">
    <property type="entry name" value="P-loop containing nucleotide triphosphate hydrolases"/>
    <property type="match status" value="1"/>
</dbReference>
<dbReference type="PRINTS" id="PR00449">
    <property type="entry name" value="RASTRNSFRMNG"/>
</dbReference>
<dbReference type="PANTHER" id="PTHR24072">
    <property type="entry name" value="RHO FAMILY GTPASE"/>
    <property type="match status" value="1"/>
</dbReference>
<sequence length="72" mass="8001">MNVSTKKKEAIRRKLVIVGDGACGKTSLLNVFTLGYFPKVPTVFDNLVTDIKIDGRLVQLALWDTAGQEDYE</sequence>
<dbReference type="InterPro" id="IPR003578">
    <property type="entry name" value="Small_GTPase_Rho"/>
</dbReference>
<dbReference type="GO" id="GO:0005525">
    <property type="term" value="F:GTP binding"/>
    <property type="evidence" value="ECO:0007669"/>
    <property type="project" value="UniProtKB-KW"/>
</dbReference>
<protein>
    <submittedName>
        <fullName evidence="3">11223_t:CDS:1</fullName>
    </submittedName>
</protein>
<dbReference type="Pfam" id="PF00071">
    <property type="entry name" value="Ras"/>
    <property type="match status" value="1"/>
</dbReference>
<keyword evidence="4" id="KW-1185">Reference proteome</keyword>
<dbReference type="AlphaFoldDB" id="A0A9N9HE65"/>
<dbReference type="InterPro" id="IPR005225">
    <property type="entry name" value="Small_GTP-bd"/>
</dbReference>